<keyword evidence="3" id="KW-1185">Reference proteome</keyword>
<evidence type="ECO:0008006" key="4">
    <source>
        <dbReference type="Google" id="ProtNLM"/>
    </source>
</evidence>
<organism evidence="2 3">
    <name type="scientific">Bdellovibrio svalbardensis</name>
    <dbReference type="NCBI Taxonomy" id="2972972"/>
    <lineage>
        <taxon>Bacteria</taxon>
        <taxon>Pseudomonadati</taxon>
        <taxon>Bdellovibrionota</taxon>
        <taxon>Bdellovibrionia</taxon>
        <taxon>Bdellovibrionales</taxon>
        <taxon>Pseudobdellovibrionaceae</taxon>
        <taxon>Bdellovibrio</taxon>
    </lineage>
</organism>
<dbReference type="EMBL" id="JANRMI010000005">
    <property type="protein sequence ID" value="MDG0818002.1"/>
    <property type="molecule type" value="Genomic_DNA"/>
</dbReference>
<evidence type="ECO:0000313" key="3">
    <source>
        <dbReference type="Proteomes" id="UP001152321"/>
    </source>
</evidence>
<dbReference type="InterPro" id="IPR029058">
    <property type="entry name" value="AB_hydrolase_fold"/>
</dbReference>
<feature type="chain" id="PRO_5047058285" description="Serine aminopeptidase S33 domain-containing protein" evidence="1">
    <location>
        <begin position="22"/>
        <end position="562"/>
    </location>
</feature>
<proteinExistence type="predicted"/>
<protein>
    <recommendedName>
        <fullName evidence="4">Serine aminopeptidase S33 domain-containing protein</fullName>
    </recommendedName>
</protein>
<dbReference type="Gene3D" id="3.40.50.1820">
    <property type="entry name" value="alpha/beta hydrolase"/>
    <property type="match status" value="1"/>
</dbReference>
<dbReference type="SUPFAM" id="SSF53474">
    <property type="entry name" value="alpha/beta-Hydrolases"/>
    <property type="match status" value="1"/>
</dbReference>
<evidence type="ECO:0000256" key="1">
    <source>
        <dbReference type="SAM" id="SignalP"/>
    </source>
</evidence>
<gene>
    <name evidence="2" type="ORF">NWE73_16585</name>
</gene>
<feature type="signal peptide" evidence="1">
    <location>
        <begin position="1"/>
        <end position="21"/>
    </location>
</feature>
<sequence>MTSLIYSLVLSVLLFSVTAPAQTEQQFVREIIRQSGGELPKADAASDIPDGLSTKDMSPACDPKLFEDSLLAKKVSSAEYYSQIKSYFDKCGKELSLKSAVGGLASLAKASSYEYPFFQHSQIKSITIKLPNGTQVPAIAALKQDPRPRPLVVVKCGVFCSATESPSMIENLMSLFDQSPFNVVLLANQTGLDHIALNHIVSIGGWTEGAEVIEVGRWLKDQWAFKDRISSIHLMGLSLGGNAAVFGAAYNDMQAQLEAPKVYSSVMAVCPVVALKPTLQSLYGSTLVGSVFAKLTKDQFLAARKDVTDVPDLLTTENIPSNKKDMTDYLGLINAVSLQRRGTAVSANQYFKNNNFWSLPQKVTTPMLVWASKDDIVVDNKINAQSVENDPYYKNSSTVGVVNLPYGSHCSFSAAYGVLASTIVMKTFVLAHSPEFTAYDSQNQMPWKFESKKLSPKEIHIGQVWKFSANSDQVKISFRTFTTSALCNDPWAGSDQCISSKEIAVPVVALANMGARIPANAAEAAAFSREFNAKVQFKTKDLKPLNGTNTSEFNVVWREALN</sequence>
<reference evidence="2" key="1">
    <citation type="submission" date="2022-08" db="EMBL/GenBank/DDBJ databases">
        <title>Novel Bdellovibrio Species Isolated from Svalbard: Designation Bdellovibrio svalbardensis.</title>
        <authorList>
            <person name="Mitchell R.J."/>
            <person name="Choi S.Y."/>
        </authorList>
    </citation>
    <scope>NUCLEOTIDE SEQUENCE</scope>
    <source>
        <strain evidence="2">PAP01</strain>
    </source>
</reference>
<name>A0ABT6DM83_9BACT</name>
<keyword evidence="1" id="KW-0732">Signal</keyword>
<evidence type="ECO:0000313" key="2">
    <source>
        <dbReference type="EMBL" id="MDG0818002.1"/>
    </source>
</evidence>
<accession>A0ABT6DM83</accession>
<dbReference type="Proteomes" id="UP001152321">
    <property type="component" value="Unassembled WGS sequence"/>
</dbReference>
<comment type="caution">
    <text evidence="2">The sequence shown here is derived from an EMBL/GenBank/DDBJ whole genome shotgun (WGS) entry which is preliminary data.</text>
</comment>